<evidence type="ECO:0000256" key="1">
    <source>
        <dbReference type="ARBA" id="ARBA00022490"/>
    </source>
</evidence>
<protein>
    <recommendedName>
        <fullName evidence="8">MobA-like NTP transferase domain-containing protein</fullName>
    </recommendedName>
</protein>
<dbReference type="GO" id="GO:0016779">
    <property type="term" value="F:nucleotidyltransferase activity"/>
    <property type="evidence" value="ECO:0007669"/>
    <property type="project" value="TreeGrafter"/>
</dbReference>
<evidence type="ECO:0000256" key="4">
    <source>
        <dbReference type="ARBA" id="ARBA00022741"/>
    </source>
</evidence>
<keyword evidence="2" id="KW-0808">Transferase</keyword>
<dbReference type="CDD" id="cd02503">
    <property type="entry name" value="MobA"/>
    <property type="match status" value="1"/>
</dbReference>
<dbReference type="SUPFAM" id="SSF53448">
    <property type="entry name" value="Nucleotide-diphospho-sugar transferases"/>
    <property type="match status" value="1"/>
</dbReference>
<keyword evidence="7" id="KW-0501">Molybdenum cofactor biosynthesis</keyword>
<keyword evidence="4" id="KW-0547">Nucleotide-binding</keyword>
<organism evidence="9">
    <name type="scientific">viral metagenome</name>
    <dbReference type="NCBI Taxonomy" id="1070528"/>
    <lineage>
        <taxon>unclassified sequences</taxon>
        <taxon>metagenomes</taxon>
        <taxon>organismal metagenomes</taxon>
    </lineage>
</organism>
<evidence type="ECO:0000256" key="7">
    <source>
        <dbReference type="ARBA" id="ARBA00023150"/>
    </source>
</evidence>
<evidence type="ECO:0000256" key="5">
    <source>
        <dbReference type="ARBA" id="ARBA00022842"/>
    </source>
</evidence>
<dbReference type="PANTHER" id="PTHR19136:SF81">
    <property type="entry name" value="MOLYBDENUM COFACTOR GUANYLYLTRANSFERASE"/>
    <property type="match status" value="1"/>
</dbReference>
<dbReference type="EMBL" id="MT141179">
    <property type="protein sequence ID" value="QJA55781.1"/>
    <property type="molecule type" value="Genomic_DNA"/>
</dbReference>
<name>A0A6M3IEB8_9ZZZZ</name>
<accession>A0A6M3IEB8</accession>
<dbReference type="GO" id="GO:0046872">
    <property type="term" value="F:metal ion binding"/>
    <property type="evidence" value="ECO:0007669"/>
    <property type="project" value="UniProtKB-KW"/>
</dbReference>
<evidence type="ECO:0000259" key="8">
    <source>
        <dbReference type="Pfam" id="PF12804"/>
    </source>
</evidence>
<keyword evidence="3" id="KW-0479">Metal-binding</keyword>
<keyword evidence="5" id="KW-0460">Magnesium</keyword>
<dbReference type="InterPro" id="IPR029044">
    <property type="entry name" value="Nucleotide-diphossugar_trans"/>
</dbReference>
<evidence type="ECO:0000256" key="3">
    <source>
        <dbReference type="ARBA" id="ARBA00022723"/>
    </source>
</evidence>
<sequence length="190" mass="20714">MLFENKALLELGGMPLIAHVIAGAKPQVAQLLINANRDLERFDTLEIPVEPDQFGADAGPLAGIVTGMQYSRKHLPNVTAMACFPADVPWFPSDIVAQLAQTMRDESTQVAWLCTAKQWQPLFSLWSLSLEDDLIAALDDGLYSPMALIRSLPNSLLNIADIAPGDFANLNTPEDFAKARIQLQARNGEG</sequence>
<dbReference type="Pfam" id="PF12804">
    <property type="entry name" value="NTP_transf_3"/>
    <property type="match status" value="1"/>
</dbReference>
<gene>
    <name evidence="9" type="ORF">MM415B01992_0012</name>
</gene>
<feature type="domain" description="MobA-like NTP transferase" evidence="8">
    <location>
        <begin position="5"/>
        <end position="142"/>
    </location>
</feature>
<keyword evidence="6" id="KW-0342">GTP-binding</keyword>
<dbReference type="Gene3D" id="3.90.550.10">
    <property type="entry name" value="Spore Coat Polysaccharide Biosynthesis Protein SpsA, Chain A"/>
    <property type="match status" value="1"/>
</dbReference>
<dbReference type="InterPro" id="IPR013482">
    <property type="entry name" value="Molybde_CF_guanTrfase"/>
</dbReference>
<dbReference type="InterPro" id="IPR025877">
    <property type="entry name" value="MobA-like_NTP_Trfase"/>
</dbReference>
<dbReference type="PANTHER" id="PTHR19136">
    <property type="entry name" value="MOLYBDENUM COFACTOR GUANYLYLTRANSFERASE"/>
    <property type="match status" value="1"/>
</dbReference>
<reference evidence="9" key="1">
    <citation type="submission" date="2020-03" db="EMBL/GenBank/DDBJ databases">
        <title>The deep terrestrial virosphere.</title>
        <authorList>
            <person name="Holmfeldt K."/>
            <person name="Nilsson E."/>
            <person name="Simone D."/>
            <person name="Lopez-Fernandez M."/>
            <person name="Wu X."/>
            <person name="de Brujin I."/>
            <person name="Lundin D."/>
            <person name="Andersson A."/>
            <person name="Bertilsson S."/>
            <person name="Dopson M."/>
        </authorList>
    </citation>
    <scope>NUCLEOTIDE SEQUENCE</scope>
    <source>
        <strain evidence="9">MM415B01992</strain>
    </source>
</reference>
<dbReference type="GO" id="GO:0005525">
    <property type="term" value="F:GTP binding"/>
    <property type="evidence" value="ECO:0007669"/>
    <property type="project" value="UniProtKB-KW"/>
</dbReference>
<dbReference type="AlphaFoldDB" id="A0A6M3IEB8"/>
<proteinExistence type="predicted"/>
<evidence type="ECO:0000256" key="6">
    <source>
        <dbReference type="ARBA" id="ARBA00023134"/>
    </source>
</evidence>
<keyword evidence="1" id="KW-0963">Cytoplasm</keyword>
<dbReference type="GO" id="GO:0006777">
    <property type="term" value="P:Mo-molybdopterin cofactor biosynthetic process"/>
    <property type="evidence" value="ECO:0007669"/>
    <property type="project" value="UniProtKB-KW"/>
</dbReference>
<evidence type="ECO:0000256" key="2">
    <source>
        <dbReference type="ARBA" id="ARBA00022679"/>
    </source>
</evidence>
<evidence type="ECO:0000313" key="9">
    <source>
        <dbReference type="EMBL" id="QJA55781.1"/>
    </source>
</evidence>